<sequence length="65" mass="7125">MADPSPTLGAPATVWAAHSTSGIRGLNLRFSWHMVRLRHGRPGWPLQETLDWIEACNAECEAIAA</sequence>
<comment type="caution">
    <text evidence="1">The sequence shown here is derived from an EMBL/GenBank/DDBJ whole genome shotgun (WGS) entry which is preliminary data.</text>
</comment>
<protein>
    <submittedName>
        <fullName evidence="1">Uncharacterized protein</fullName>
    </submittedName>
</protein>
<gene>
    <name evidence="1" type="ORF">GQE98_03310</name>
</gene>
<dbReference type="AlphaFoldDB" id="A0A6L8W3I1"/>
<dbReference type="RefSeq" id="WP_161314110.1">
    <property type="nucleotide sequence ID" value="NZ_WTUW01000001.1"/>
</dbReference>
<dbReference type="Proteomes" id="UP000476030">
    <property type="component" value="Unassembled WGS sequence"/>
</dbReference>
<reference evidence="1 2" key="1">
    <citation type="submission" date="2019-12" db="EMBL/GenBank/DDBJ databases">
        <title>Snethiella sp. nov. sp. isolated from sea sand.</title>
        <authorList>
            <person name="Kim J."/>
            <person name="Jeong S.E."/>
            <person name="Jung H.S."/>
            <person name="Jeon C.O."/>
        </authorList>
    </citation>
    <scope>NUCLEOTIDE SEQUENCE [LARGE SCALE GENOMIC DNA]</scope>
    <source>
        <strain evidence="1 2">DP05</strain>
    </source>
</reference>
<accession>A0A6L8W3I1</accession>
<name>A0A6L8W3I1_9PROT</name>
<dbReference type="EMBL" id="WTUW01000001">
    <property type="protein sequence ID" value="MZR29656.1"/>
    <property type="molecule type" value="Genomic_DNA"/>
</dbReference>
<keyword evidence="2" id="KW-1185">Reference proteome</keyword>
<proteinExistence type="predicted"/>
<organism evidence="1 2">
    <name type="scientific">Sneathiella litorea</name>
    <dbReference type="NCBI Taxonomy" id="2606216"/>
    <lineage>
        <taxon>Bacteria</taxon>
        <taxon>Pseudomonadati</taxon>
        <taxon>Pseudomonadota</taxon>
        <taxon>Alphaproteobacteria</taxon>
        <taxon>Sneathiellales</taxon>
        <taxon>Sneathiellaceae</taxon>
        <taxon>Sneathiella</taxon>
    </lineage>
</organism>
<evidence type="ECO:0000313" key="1">
    <source>
        <dbReference type="EMBL" id="MZR29656.1"/>
    </source>
</evidence>
<evidence type="ECO:0000313" key="2">
    <source>
        <dbReference type="Proteomes" id="UP000476030"/>
    </source>
</evidence>